<dbReference type="PANTHER" id="PTHR30055">
    <property type="entry name" value="HTH-TYPE TRANSCRIPTIONAL REGULATOR RUTR"/>
    <property type="match status" value="1"/>
</dbReference>
<dbReference type="InterPro" id="IPR050109">
    <property type="entry name" value="HTH-type_TetR-like_transc_reg"/>
</dbReference>
<dbReference type="PROSITE" id="PS50977">
    <property type="entry name" value="HTH_TETR_2"/>
    <property type="match status" value="1"/>
</dbReference>
<dbReference type="Proteomes" id="UP001501509">
    <property type="component" value="Unassembled WGS sequence"/>
</dbReference>
<gene>
    <name evidence="6" type="ORF">GCM10010411_33100</name>
</gene>
<keyword evidence="7" id="KW-1185">Reference proteome</keyword>
<organism evidence="6 7">
    <name type="scientific">Actinomadura fulvescens</name>
    <dbReference type="NCBI Taxonomy" id="46160"/>
    <lineage>
        <taxon>Bacteria</taxon>
        <taxon>Bacillati</taxon>
        <taxon>Actinomycetota</taxon>
        <taxon>Actinomycetes</taxon>
        <taxon>Streptosporangiales</taxon>
        <taxon>Thermomonosporaceae</taxon>
        <taxon>Actinomadura</taxon>
    </lineage>
</organism>
<feature type="domain" description="HTH tetR-type" evidence="5">
    <location>
        <begin position="8"/>
        <end position="68"/>
    </location>
</feature>
<proteinExistence type="predicted"/>
<evidence type="ECO:0000256" key="2">
    <source>
        <dbReference type="ARBA" id="ARBA00023125"/>
    </source>
</evidence>
<dbReference type="SUPFAM" id="SSF46689">
    <property type="entry name" value="Homeodomain-like"/>
    <property type="match status" value="1"/>
</dbReference>
<dbReference type="InterPro" id="IPR036271">
    <property type="entry name" value="Tet_transcr_reg_TetR-rel_C_sf"/>
</dbReference>
<evidence type="ECO:0000313" key="6">
    <source>
        <dbReference type="EMBL" id="GAA2596986.1"/>
    </source>
</evidence>
<dbReference type="SUPFAM" id="SSF48498">
    <property type="entry name" value="Tetracyclin repressor-like, C-terminal domain"/>
    <property type="match status" value="1"/>
</dbReference>
<dbReference type="EMBL" id="BAAATD010000004">
    <property type="protein sequence ID" value="GAA2596986.1"/>
    <property type="molecule type" value="Genomic_DNA"/>
</dbReference>
<evidence type="ECO:0000259" key="5">
    <source>
        <dbReference type="PROSITE" id="PS50977"/>
    </source>
</evidence>
<dbReference type="Pfam" id="PF00440">
    <property type="entry name" value="TetR_N"/>
    <property type="match status" value="1"/>
</dbReference>
<dbReference type="PANTHER" id="PTHR30055:SF209">
    <property type="entry name" value="POSSIBLE TRANSCRIPTIONAL REGULATORY PROTEIN (PROBABLY TETR-FAMILY)"/>
    <property type="match status" value="1"/>
</dbReference>
<evidence type="ECO:0000313" key="7">
    <source>
        <dbReference type="Proteomes" id="UP001501509"/>
    </source>
</evidence>
<dbReference type="InterPro" id="IPR025996">
    <property type="entry name" value="MT1864/Rv1816-like_C"/>
</dbReference>
<comment type="caution">
    <text evidence="6">The sequence shown here is derived from an EMBL/GenBank/DDBJ whole genome shotgun (WGS) entry which is preliminary data.</text>
</comment>
<dbReference type="RefSeq" id="WP_344541795.1">
    <property type="nucleotide sequence ID" value="NZ_BAAATD010000004.1"/>
</dbReference>
<dbReference type="Gene3D" id="1.10.357.10">
    <property type="entry name" value="Tetracycline Repressor, domain 2"/>
    <property type="match status" value="1"/>
</dbReference>
<name>A0ABP6C126_9ACTN</name>
<keyword evidence="3" id="KW-0804">Transcription</keyword>
<keyword evidence="2 4" id="KW-0238">DNA-binding</keyword>
<sequence length="227" mass="24780">MSPRPLDPRIRIKIIDIAARLLTNEGPQSLTTRRIAAEVDSSTMVVYTHFGSLAELVREMVHEGFARLQTHLTHVRQTDDPVADMALLGRAYRHNALANSHLYGVMFGGSTLGGFSLTEDDRQYGRYTLSNVIECARRCAEAGRFRADDPELVAHQMWSAIHGLITLELGDYLIAPYDAERCFDAQLVGLMVGAGDALDAATASVAASSRRYAGEVFAVRTPAEATG</sequence>
<evidence type="ECO:0000256" key="1">
    <source>
        <dbReference type="ARBA" id="ARBA00023015"/>
    </source>
</evidence>
<dbReference type="InterPro" id="IPR009057">
    <property type="entry name" value="Homeodomain-like_sf"/>
</dbReference>
<reference evidence="7" key="1">
    <citation type="journal article" date="2019" name="Int. J. Syst. Evol. Microbiol.">
        <title>The Global Catalogue of Microorganisms (GCM) 10K type strain sequencing project: providing services to taxonomists for standard genome sequencing and annotation.</title>
        <authorList>
            <consortium name="The Broad Institute Genomics Platform"/>
            <consortium name="The Broad Institute Genome Sequencing Center for Infectious Disease"/>
            <person name="Wu L."/>
            <person name="Ma J."/>
        </authorList>
    </citation>
    <scope>NUCLEOTIDE SEQUENCE [LARGE SCALE GENOMIC DNA]</scope>
    <source>
        <strain evidence="7">JCM 6833</strain>
    </source>
</reference>
<dbReference type="Pfam" id="PF13305">
    <property type="entry name" value="TetR_C_33"/>
    <property type="match status" value="1"/>
</dbReference>
<keyword evidence="1" id="KW-0805">Transcription regulation</keyword>
<dbReference type="InterPro" id="IPR001647">
    <property type="entry name" value="HTH_TetR"/>
</dbReference>
<feature type="DNA-binding region" description="H-T-H motif" evidence="4">
    <location>
        <begin position="31"/>
        <end position="50"/>
    </location>
</feature>
<evidence type="ECO:0000256" key="4">
    <source>
        <dbReference type="PROSITE-ProRule" id="PRU00335"/>
    </source>
</evidence>
<protein>
    <recommendedName>
        <fullName evidence="5">HTH tetR-type domain-containing protein</fullName>
    </recommendedName>
</protein>
<accession>A0ABP6C126</accession>
<evidence type="ECO:0000256" key="3">
    <source>
        <dbReference type="ARBA" id="ARBA00023163"/>
    </source>
</evidence>